<proteinExistence type="predicted"/>
<feature type="transmembrane region" description="Helical" evidence="1">
    <location>
        <begin position="115"/>
        <end position="135"/>
    </location>
</feature>
<evidence type="ECO:0000256" key="1">
    <source>
        <dbReference type="SAM" id="Phobius"/>
    </source>
</evidence>
<dbReference type="EMBL" id="CAHIKZ030005552">
    <property type="protein sequence ID" value="CAE1329280.1"/>
    <property type="molecule type" value="Genomic_DNA"/>
</dbReference>
<dbReference type="Proteomes" id="UP000597762">
    <property type="component" value="Unassembled WGS sequence"/>
</dbReference>
<reference evidence="2" key="1">
    <citation type="submission" date="2021-01" db="EMBL/GenBank/DDBJ databases">
        <authorList>
            <person name="Li R."/>
            <person name="Bekaert M."/>
        </authorList>
    </citation>
    <scope>NUCLEOTIDE SEQUENCE</scope>
    <source>
        <strain evidence="2">Farmed</strain>
    </source>
</reference>
<accession>A0A812EU48</accession>
<feature type="transmembrane region" description="Helical" evidence="1">
    <location>
        <begin position="184"/>
        <end position="205"/>
    </location>
</feature>
<sequence length="363" mass="41395">MIAKHLYSYLFSFLSQELSFFFFLILHLNLLSFISSHFSLKTHTHFSFLPQHSLYSFICFFLLLSLSTHSLSLLVTLNSLSFHFISLSTLSLISLNSFLFPFLSKSHLFSFSLNFLSLHCISLSIQILSLFSFIFQDSHTLYLSLRFLSQIIFSFLVQIPLLSFLSQLLFSFLSHLITLSNHSFRFISLSTLPLLIFVSTPPLVVPISTHSLLVSFFSHHTLYQHTHILSLLVLRSPPSTLSLSTSIQMSSALFSSITLSTPPTLSSSTVFIPIFLCIIEKEFYFHSFRPVPPLWASALLDQCKTHHPWPINTTHSPITYPPAIGRPLKARRSPFLTHEFVYLFSFVVCISLQENVHLCSVDA</sequence>
<protein>
    <submittedName>
        <fullName evidence="2">Uncharacterized protein</fullName>
    </submittedName>
</protein>
<keyword evidence="1" id="KW-1133">Transmembrane helix</keyword>
<feature type="transmembrane region" description="Helical" evidence="1">
    <location>
        <begin position="20"/>
        <end position="40"/>
    </location>
</feature>
<gene>
    <name evidence="2" type="ORF">SPHA_78795</name>
</gene>
<feature type="transmembrane region" description="Helical" evidence="1">
    <location>
        <begin position="52"/>
        <end position="75"/>
    </location>
</feature>
<evidence type="ECO:0000313" key="3">
    <source>
        <dbReference type="Proteomes" id="UP000597762"/>
    </source>
</evidence>
<evidence type="ECO:0000313" key="2">
    <source>
        <dbReference type="EMBL" id="CAE1329280.1"/>
    </source>
</evidence>
<keyword evidence="1" id="KW-0812">Transmembrane</keyword>
<comment type="caution">
    <text evidence="2">The sequence shown here is derived from an EMBL/GenBank/DDBJ whole genome shotgun (WGS) entry which is preliminary data.</text>
</comment>
<feature type="transmembrane region" description="Helical" evidence="1">
    <location>
        <begin position="81"/>
        <end position="103"/>
    </location>
</feature>
<keyword evidence="1" id="KW-0472">Membrane</keyword>
<dbReference type="AlphaFoldDB" id="A0A812EU48"/>
<keyword evidence="3" id="KW-1185">Reference proteome</keyword>
<feature type="transmembrane region" description="Helical" evidence="1">
    <location>
        <begin position="147"/>
        <end position="172"/>
    </location>
</feature>
<name>A0A812EU48_ACAPH</name>
<organism evidence="2 3">
    <name type="scientific">Acanthosepion pharaonis</name>
    <name type="common">Pharaoh cuttlefish</name>
    <name type="synonym">Sepia pharaonis</name>
    <dbReference type="NCBI Taxonomy" id="158019"/>
    <lineage>
        <taxon>Eukaryota</taxon>
        <taxon>Metazoa</taxon>
        <taxon>Spiralia</taxon>
        <taxon>Lophotrochozoa</taxon>
        <taxon>Mollusca</taxon>
        <taxon>Cephalopoda</taxon>
        <taxon>Coleoidea</taxon>
        <taxon>Decapodiformes</taxon>
        <taxon>Sepiida</taxon>
        <taxon>Sepiina</taxon>
        <taxon>Sepiidae</taxon>
        <taxon>Acanthosepion</taxon>
    </lineage>
</organism>